<protein>
    <submittedName>
        <fullName evidence="2">Uncharacterized protein</fullName>
    </submittedName>
</protein>
<dbReference type="EMBL" id="KL198248">
    <property type="protein sequence ID" value="KDQ05562.1"/>
    <property type="molecule type" value="Genomic_DNA"/>
</dbReference>
<dbReference type="InParanoid" id="A0A067M0Z7"/>
<keyword evidence="3" id="KW-1185">Reference proteome</keyword>
<feature type="compositionally biased region" description="Polar residues" evidence="1">
    <location>
        <begin position="40"/>
        <end position="50"/>
    </location>
</feature>
<feature type="compositionally biased region" description="Basic and acidic residues" evidence="1">
    <location>
        <begin position="142"/>
        <end position="153"/>
    </location>
</feature>
<name>A0A067M0Z7_BOTB1</name>
<gene>
    <name evidence="2" type="ORF">BOTBODRAFT_182440</name>
</gene>
<organism evidence="2 3">
    <name type="scientific">Botryobasidium botryosum (strain FD-172 SS1)</name>
    <dbReference type="NCBI Taxonomy" id="930990"/>
    <lineage>
        <taxon>Eukaryota</taxon>
        <taxon>Fungi</taxon>
        <taxon>Dikarya</taxon>
        <taxon>Basidiomycota</taxon>
        <taxon>Agaricomycotina</taxon>
        <taxon>Agaricomycetes</taxon>
        <taxon>Cantharellales</taxon>
        <taxon>Botryobasidiaceae</taxon>
        <taxon>Botryobasidium</taxon>
    </lineage>
</organism>
<evidence type="ECO:0000313" key="2">
    <source>
        <dbReference type="EMBL" id="KDQ05562.1"/>
    </source>
</evidence>
<feature type="region of interest" description="Disordered" evidence="1">
    <location>
        <begin position="40"/>
        <end position="65"/>
    </location>
</feature>
<dbReference type="HOGENOM" id="CLU_1488771_0_0_1"/>
<dbReference type="AlphaFoldDB" id="A0A067M0Z7"/>
<evidence type="ECO:0000256" key="1">
    <source>
        <dbReference type="SAM" id="MobiDB-lite"/>
    </source>
</evidence>
<reference evidence="3" key="1">
    <citation type="journal article" date="2014" name="Proc. Natl. Acad. Sci. U.S.A.">
        <title>Extensive sampling of basidiomycete genomes demonstrates inadequacy of the white-rot/brown-rot paradigm for wood decay fungi.</title>
        <authorList>
            <person name="Riley R."/>
            <person name="Salamov A.A."/>
            <person name="Brown D.W."/>
            <person name="Nagy L.G."/>
            <person name="Floudas D."/>
            <person name="Held B.W."/>
            <person name="Levasseur A."/>
            <person name="Lombard V."/>
            <person name="Morin E."/>
            <person name="Otillar R."/>
            <person name="Lindquist E.A."/>
            <person name="Sun H."/>
            <person name="LaButti K.M."/>
            <person name="Schmutz J."/>
            <person name="Jabbour D."/>
            <person name="Luo H."/>
            <person name="Baker S.E."/>
            <person name="Pisabarro A.G."/>
            <person name="Walton J.D."/>
            <person name="Blanchette R.A."/>
            <person name="Henrissat B."/>
            <person name="Martin F."/>
            <person name="Cullen D."/>
            <person name="Hibbett D.S."/>
            <person name="Grigoriev I.V."/>
        </authorList>
    </citation>
    <scope>NUCLEOTIDE SEQUENCE [LARGE SCALE GENOMIC DNA]</scope>
    <source>
        <strain evidence="3">FD-172 SS1</strain>
    </source>
</reference>
<evidence type="ECO:0000313" key="3">
    <source>
        <dbReference type="Proteomes" id="UP000027195"/>
    </source>
</evidence>
<dbReference type="STRING" id="930990.A0A067M0Z7"/>
<sequence length="181" mass="19866">MVYPGDTEISDAFDAATTEAKGLLSAVGINAMKLWSQMESIQTPATSSSETPREDLGNTEGDDGLIKEVEDNQLSARALIREQNSSPLLSARADDEFDSLTVGLVAEEISGCVAMGELVRVVQVRKGPDRVRAGMEDPQGPDTRRKTSDFRSRREWRQSLRSRCWAKTDGGKDEILTLLHP</sequence>
<accession>A0A067M0Z7</accession>
<proteinExistence type="predicted"/>
<feature type="region of interest" description="Disordered" evidence="1">
    <location>
        <begin position="130"/>
        <end position="153"/>
    </location>
</feature>
<dbReference type="Proteomes" id="UP000027195">
    <property type="component" value="Unassembled WGS sequence"/>
</dbReference>